<dbReference type="InterPro" id="IPR036396">
    <property type="entry name" value="Cyt_P450_sf"/>
</dbReference>
<evidence type="ECO:0000256" key="7">
    <source>
        <dbReference type="PIRSR" id="PIRSR602403-1"/>
    </source>
</evidence>
<name>A0A4S8R5G1_9HELO</name>
<proteinExistence type="inferred from homology"/>
<dbReference type="PANTHER" id="PTHR46206">
    <property type="entry name" value="CYTOCHROME P450"/>
    <property type="match status" value="1"/>
</dbReference>
<dbReference type="GO" id="GO:0016705">
    <property type="term" value="F:oxidoreductase activity, acting on paired donors, with incorporation or reduction of molecular oxygen"/>
    <property type="evidence" value="ECO:0007669"/>
    <property type="project" value="InterPro"/>
</dbReference>
<dbReference type="SUPFAM" id="SSF56112">
    <property type="entry name" value="Protein kinase-like (PK-like)"/>
    <property type="match status" value="1"/>
</dbReference>
<comment type="cofactor">
    <cofactor evidence="1 7">
        <name>heme</name>
        <dbReference type="ChEBI" id="CHEBI:30413"/>
    </cofactor>
</comment>
<sequence>MAETTTAAAEEERNFVAHFKEQQISPPDEIQQNPKNGGLGASSRNLSVRDFELVRTLGTGTFARVWLVRLANPAEEDRDKVFALKVLRKVEVIKLKQVDHVNHERSVLSDVAGHPFITTLITSFSDHDSLYMLGFLDYNSNVDSLANVGTRMGLVYGWLYQWIGLQVLDTANGVLRYSKNGKAFRMNGTLGPQWALPTSVFAQAGKMGTGDLDPYEANEDFLLLRPFISPESEDMMTFVISKLTRSIPEMIPLLLAETTTAFRENFAPEDASGMDGEGWTHTCLFQHVNISLAKIVSRILCGEKYSSDAVWVNNVATFARGIFFSGMLLRRLPRWSHGLVAPWMKTTKQVAVIEKMVTEDVRGLVSGGVTGEDYERGVILPMLVEDVRGKKAFEGKGEEELLWGVNNRICRFFFATVDTTTLTFTHILYDVIGHKKELYVEPMRREIRDVSKKFGGVWNRESIGELKSLDAFMRESQRLHPLGYTLGSRKVAKKEGLDFISKGEDGEKVIHIPYGERIEGLAWAIHQDAEHYEDADVFKGFRTRDETIAGSNPSERFMSFGYGRHACPGRYVALTIEKIMLIEFLMNYDWKEIERLKDWSFGWNNIPDMASKVHIRRLSEEEVEKLWE</sequence>
<evidence type="ECO:0000256" key="3">
    <source>
        <dbReference type="ARBA" id="ARBA00022723"/>
    </source>
</evidence>
<reference evidence="12 13" key="1">
    <citation type="submission" date="2017-12" db="EMBL/GenBank/DDBJ databases">
        <title>Comparative genomics of Botrytis spp.</title>
        <authorList>
            <person name="Valero-Jimenez C.A."/>
            <person name="Tapia P."/>
            <person name="Veloso J."/>
            <person name="Silva-Moreno E."/>
            <person name="Staats M."/>
            <person name="Valdes J.H."/>
            <person name="Van Kan J.A.L."/>
        </authorList>
    </citation>
    <scope>NUCLEOTIDE SEQUENCE [LARGE SCALE GENOMIC DNA]</scope>
    <source>
        <strain evidence="12 13">MUCL435</strain>
    </source>
</reference>
<dbReference type="EMBL" id="PQXL01000068">
    <property type="protein sequence ID" value="THV52790.1"/>
    <property type="molecule type" value="Genomic_DNA"/>
</dbReference>
<dbReference type="GO" id="GO:0020037">
    <property type="term" value="F:heme binding"/>
    <property type="evidence" value="ECO:0007669"/>
    <property type="project" value="InterPro"/>
</dbReference>
<dbReference type="GO" id="GO:0005506">
    <property type="term" value="F:iron ion binding"/>
    <property type="evidence" value="ECO:0007669"/>
    <property type="project" value="InterPro"/>
</dbReference>
<dbReference type="Pfam" id="PF00067">
    <property type="entry name" value="p450"/>
    <property type="match status" value="1"/>
</dbReference>
<dbReference type="AlphaFoldDB" id="A0A4S8R5G1"/>
<evidence type="ECO:0000256" key="4">
    <source>
        <dbReference type="ARBA" id="ARBA00023002"/>
    </source>
</evidence>
<keyword evidence="13" id="KW-1185">Reference proteome</keyword>
<evidence type="ECO:0000256" key="1">
    <source>
        <dbReference type="ARBA" id="ARBA00001971"/>
    </source>
</evidence>
<gene>
    <name evidence="12" type="ORF">BGAL_0068g00090</name>
</gene>
<dbReference type="SMART" id="SM00220">
    <property type="entry name" value="S_TKc"/>
    <property type="match status" value="1"/>
</dbReference>
<accession>A0A4S8R5G1</accession>
<dbReference type="InterPro" id="IPR017972">
    <property type="entry name" value="Cyt_P450_CS"/>
</dbReference>
<protein>
    <recommendedName>
        <fullName evidence="11">Protein kinase domain-containing protein</fullName>
    </recommendedName>
</protein>
<dbReference type="Gene3D" id="3.30.200.20">
    <property type="entry name" value="Phosphorylase Kinase, domain 1"/>
    <property type="match status" value="1"/>
</dbReference>
<dbReference type="Pfam" id="PF00069">
    <property type="entry name" value="Pkinase"/>
    <property type="match status" value="1"/>
</dbReference>
<evidence type="ECO:0000256" key="2">
    <source>
        <dbReference type="ARBA" id="ARBA00010617"/>
    </source>
</evidence>
<keyword evidence="8" id="KW-0067">ATP-binding</keyword>
<dbReference type="GO" id="GO:0004497">
    <property type="term" value="F:monooxygenase activity"/>
    <property type="evidence" value="ECO:0007669"/>
    <property type="project" value="UniProtKB-KW"/>
</dbReference>
<evidence type="ECO:0000313" key="13">
    <source>
        <dbReference type="Proteomes" id="UP000308671"/>
    </source>
</evidence>
<dbReference type="GO" id="GO:0004672">
    <property type="term" value="F:protein kinase activity"/>
    <property type="evidence" value="ECO:0007669"/>
    <property type="project" value="InterPro"/>
</dbReference>
<dbReference type="InterPro" id="IPR002403">
    <property type="entry name" value="Cyt_P450_E_grp-IV"/>
</dbReference>
<dbReference type="InterPro" id="IPR001128">
    <property type="entry name" value="Cyt_P450"/>
</dbReference>
<dbReference type="InterPro" id="IPR000719">
    <property type="entry name" value="Prot_kinase_dom"/>
</dbReference>
<evidence type="ECO:0000313" key="12">
    <source>
        <dbReference type="EMBL" id="THV52790.1"/>
    </source>
</evidence>
<evidence type="ECO:0000256" key="5">
    <source>
        <dbReference type="ARBA" id="ARBA00023004"/>
    </source>
</evidence>
<dbReference type="Proteomes" id="UP000308671">
    <property type="component" value="Unassembled WGS sequence"/>
</dbReference>
<comment type="caution">
    <text evidence="12">The sequence shown here is derived from an EMBL/GenBank/DDBJ whole genome shotgun (WGS) entry which is preliminary data.</text>
</comment>
<dbReference type="PRINTS" id="PR00465">
    <property type="entry name" value="EP450IV"/>
</dbReference>
<dbReference type="GO" id="GO:0005524">
    <property type="term" value="F:ATP binding"/>
    <property type="evidence" value="ECO:0007669"/>
    <property type="project" value="UniProtKB-UniRule"/>
</dbReference>
<keyword evidence="9" id="KW-0503">Monooxygenase</keyword>
<keyword evidence="6" id="KW-0843">Virulence</keyword>
<dbReference type="OrthoDB" id="1844152at2759"/>
<keyword evidence="5 7" id="KW-0408">Iron</keyword>
<feature type="compositionally biased region" description="Polar residues" evidence="10">
    <location>
        <begin position="22"/>
        <end position="35"/>
    </location>
</feature>
<dbReference type="Gene3D" id="1.10.630.10">
    <property type="entry name" value="Cytochrome P450"/>
    <property type="match status" value="1"/>
</dbReference>
<evidence type="ECO:0000256" key="9">
    <source>
        <dbReference type="RuleBase" id="RU000461"/>
    </source>
</evidence>
<dbReference type="SUPFAM" id="SSF48264">
    <property type="entry name" value="Cytochrome P450"/>
    <property type="match status" value="1"/>
</dbReference>
<dbReference type="InterPro" id="IPR017441">
    <property type="entry name" value="Protein_kinase_ATP_BS"/>
</dbReference>
<organism evidence="12 13">
    <name type="scientific">Botrytis galanthina</name>
    <dbReference type="NCBI Taxonomy" id="278940"/>
    <lineage>
        <taxon>Eukaryota</taxon>
        <taxon>Fungi</taxon>
        <taxon>Dikarya</taxon>
        <taxon>Ascomycota</taxon>
        <taxon>Pezizomycotina</taxon>
        <taxon>Leotiomycetes</taxon>
        <taxon>Helotiales</taxon>
        <taxon>Sclerotiniaceae</taxon>
        <taxon>Botrytis</taxon>
    </lineage>
</organism>
<dbReference type="PROSITE" id="PS50011">
    <property type="entry name" value="PROTEIN_KINASE_DOM"/>
    <property type="match status" value="1"/>
</dbReference>
<feature type="binding site" description="axial binding residue" evidence="7">
    <location>
        <position position="567"/>
    </location>
    <ligand>
        <name>heme</name>
        <dbReference type="ChEBI" id="CHEBI:30413"/>
    </ligand>
    <ligandPart>
        <name>Fe</name>
        <dbReference type="ChEBI" id="CHEBI:18248"/>
    </ligandPart>
</feature>
<evidence type="ECO:0000256" key="10">
    <source>
        <dbReference type="SAM" id="MobiDB-lite"/>
    </source>
</evidence>
<dbReference type="PROSITE" id="PS00086">
    <property type="entry name" value="CYTOCHROME_P450"/>
    <property type="match status" value="1"/>
</dbReference>
<feature type="domain" description="Protein kinase" evidence="11">
    <location>
        <begin position="51"/>
        <end position="393"/>
    </location>
</feature>
<feature type="binding site" evidence="8">
    <location>
        <position position="85"/>
    </location>
    <ligand>
        <name>ATP</name>
        <dbReference type="ChEBI" id="CHEBI:30616"/>
    </ligand>
</feature>
<keyword evidence="7 9" id="KW-0349">Heme</keyword>
<evidence type="ECO:0000256" key="6">
    <source>
        <dbReference type="ARBA" id="ARBA00023026"/>
    </source>
</evidence>
<keyword evidence="3 7" id="KW-0479">Metal-binding</keyword>
<dbReference type="InterPro" id="IPR011009">
    <property type="entry name" value="Kinase-like_dom_sf"/>
</dbReference>
<evidence type="ECO:0000256" key="8">
    <source>
        <dbReference type="PROSITE-ProRule" id="PRU10141"/>
    </source>
</evidence>
<dbReference type="PANTHER" id="PTHR46206:SF7">
    <property type="entry name" value="P450, PUTATIVE (EUROFUNG)-RELATED"/>
    <property type="match status" value="1"/>
</dbReference>
<dbReference type="CDD" id="cd11041">
    <property type="entry name" value="CYP503A1-like"/>
    <property type="match status" value="1"/>
</dbReference>
<feature type="region of interest" description="Disordered" evidence="10">
    <location>
        <begin position="20"/>
        <end position="41"/>
    </location>
</feature>
<comment type="similarity">
    <text evidence="2 9">Belongs to the cytochrome P450 family.</text>
</comment>
<dbReference type="PROSITE" id="PS00107">
    <property type="entry name" value="PROTEIN_KINASE_ATP"/>
    <property type="match status" value="1"/>
</dbReference>
<keyword evidence="4 9" id="KW-0560">Oxidoreductase</keyword>
<keyword evidence="8" id="KW-0547">Nucleotide-binding</keyword>
<evidence type="ECO:0000259" key="11">
    <source>
        <dbReference type="PROSITE" id="PS50011"/>
    </source>
</evidence>